<keyword evidence="9" id="KW-0472">Membrane</keyword>
<dbReference type="GO" id="GO:0005975">
    <property type="term" value="P:carbohydrate metabolic process"/>
    <property type="evidence" value="ECO:0007669"/>
    <property type="project" value="InterPro"/>
</dbReference>
<comment type="subcellular location">
    <subcellularLocation>
        <location evidence="1">Membrane</location>
        <topology evidence="1">Single-pass type II membrane protein</topology>
    </subcellularLocation>
</comment>
<dbReference type="EC" id="2.4.1.-" evidence="11"/>
<evidence type="ECO:0000313" key="14">
    <source>
        <dbReference type="EMBL" id="VDI58447.1"/>
    </source>
</evidence>
<evidence type="ECO:0000256" key="9">
    <source>
        <dbReference type="ARBA" id="ARBA00023136"/>
    </source>
</evidence>
<keyword evidence="8" id="KW-1133">Transmembrane helix</keyword>
<dbReference type="Proteomes" id="UP000596742">
    <property type="component" value="Unassembled WGS sequence"/>
</dbReference>
<evidence type="ECO:0000256" key="10">
    <source>
        <dbReference type="ARBA" id="ARBA00023180"/>
    </source>
</evidence>
<sequence length="364" mass="42826">MAGLLSRLFREPRCIIPDEDMEKIVQQEIAEHYPEVQNYLLKSTNKSKEAAYCAWPPLEFEGRHPVNKAVLSWEKLEQKFVFMANGHYKPKLCIPYQKVAIILVVYKNPESEKQFQIFINNMLPKIRRQQLEFGIYAVRQQTSDIPNRGLLFNIGFQKAMTHMKYDCVIFHDVDVIPEDDRNYYACEYYPRHMAKRIDRNNYKLPHKDWAGGIISMNPEQYTQINGWSNMYIGNHTENEDIYRRIVTHYDLVRTEDKYSYCGSTSNKTELPNKERCWSFEKTGRTWQIDGLNTTSYEKAEILNQKLFTLVDIGVISQKIRNGYMNRIRNITNFDSLPNATLTLNNMACEQLLGRKLDLNTTLKT</sequence>
<evidence type="ECO:0000256" key="4">
    <source>
        <dbReference type="ARBA" id="ARBA00022676"/>
    </source>
</evidence>
<evidence type="ECO:0000256" key="7">
    <source>
        <dbReference type="ARBA" id="ARBA00022968"/>
    </source>
</evidence>
<dbReference type="InterPro" id="IPR027995">
    <property type="entry name" value="Galactosyl_T_N"/>
</dbReference>
<dbReference type="GO" id="GO:0008378">
    <property type="term" value="F:galactosyltransferase activity"/>
    <property type="evidence" value="ECO:0007669"/>
    <property type="project" value="TreeGrafter"/>
</dbReference>
<comment type="pathway">
    <text evidence="2 11">Protein modification; protein glycosylation.</text>
</comment>
<dbReference type="EMBL" id="UYJE01007850">
    <property type="protein sequence ID" value="VDI58447.1"/>
    <property type="molecule type" value="Genomic_DNA"/>
</dbReference>
<keyword evidence="5 11" id="KW-0808">Transferase</keyword>
<keyword evidence="15" id="KW-1185">Reference proteome</keyword>
<keyword evidence="10 11" id="KW-0325">Glycoprotein</keyword>
<organism evidence="14 15">
    <name type="scientific">Mytilus galloprovincialis</name>
    <name type="common">Mediterranean mussel</name>
    <dbReference type="NCBI Taxonomy" id="29158"/>
    <lineage>
        <taxon>Eukaryota</taxon>
        <taxon>Metazoa</taxon>
        <taxon>Spiralia</taxon>
        <taxon>Lophotrochozoa</taxon>
        <taxon>Mollusca</taxon>
        <taxon>Bivalvia</taxon>
        <taxon>Autobranchia</taxon>
        <taxon>Pteriomorphia</taxon>
        <taxon>Mytilida</taxon>
        <taxon>Mytiloidea</taxon>
        <taxon>Mytilidae</taxon>
        <taxon>Mytilinae</taxon>
        <taxon>Mytilus</taxon>
    </lineage>
</organism>
<proteinExistence type="inferred from homology"/>
<reference evidence="14" key="1">
    <citation type="submission" date="2018-11" db="EMBL/GenBank/DDBJ databases">
        <authorList>
            <person name="Alioto T."/>
            <person name="Alioto T."/>
        </authorList>
    </citation>
    <scope>NUCLEOTIDE SEQUENCE</scope>
</reference>
<evidence type="ECO:0000256" key="2">
    <source>
        <dbReference type="ARBA" id="ARBA00004922"/>
    </source>
</evidence>
<name>A0A8B6G4G2_MYTGA</name>
<dbReference type="PRINTS" id="PR02050">
    <property type="entry name" value="B14GALTRFASE"/>
</dbReference>
<dbReference type="AlphaFoldDB" id="A0A8B6G4G2"/>
<dbReference type="SUPFAM" id="SSF53448">
    <property type="entry name" value="Nucleotide-diphospho-sugar transferases"/>
    <property type="match status" value="1"/>
</dbReference>
<evidence type="ECO:0000256" key="1">
    <source>
        <dbReference type="ARBA" id="ARBA00004606"/>
    </source>
</evidence>
<keyword evidence="6" id="KW-0812">Transmembrane</keyword>
<dbReference type="Pfam" id="PF13733">
    <property type="entry name" value="Glyco_transf_7N"/>
    <property type="match status" value="1"/>
</dbReference>
<comment type="caution">
    <text evidence="14">The sequence shown here is derived from an EMBL/GenBank/DDBJ whole genome shotgun (WGS) entry which is preliminary data.</text>
</comment>
<dbReference type="GO" id="GO:0016020">
    <property type="term" value="C:membrane"/>
    <property type="evidence" value="ECO:0007669"/>
    <property type="project" value="UniProtKB-SubCell"/>
</dbReference>
<dbReference type="InterPro" id="IPR003859">
    <property type="entry name" value="Galactosyl_T"/>
</dbReference>
<evidence type="ECO:0000259" key="12">
    <source>
        <dbReference type="Pfam" id="PF02709"/>
    </source>
</evidence>
<dbReference type="Gene3D" id="3.90.550.10">
    <property type="entry name" value="Spore Coat Polysaccharide Biosynthesis Protein SpsA, Chain A"/>
    <property type="match status" value="1"/>
</dbReference>
<evidence type="ECO:0000256" key="5">
    <source>
        <dbReference type="ARBA" id="ARBA00022679"/>
    </source>
</evidence>
<dbReference type="PANTHER" id="PTHR19300:SF57">
    <property type="entry name" value="BETA-1,4-N-ACETYLGALACTOSAMINYLTRANSFERASE"/>
    <property type="match status" value="1"/>
</dbReference>
<keyword evidence="4 11" id="KW-0328">Glycosyltransferase</keyword>
<feature type="domain" description="Galactosyltransferase C-terminal" evidence="12">
    <location>
        <begin position="191"/>
        <end position="248"/>
    </location>
</feature>
<evidence type="ECO:0000256" key="11">
    <source>
        <dbReference type="RuleBase" id="RU368121"/>
    </source>
</evidence>
<evidence type="ECO:0000256" key="6">
    <source>
        <dbReference type="ARBA" id="ARBA00022692"/>
    </source>
</evidence>
<evidence type="ECO:0000256" key="3">
    <source>
        <dbReference type="ARBA" id="ARBA00005735"/>
    </source>
</evidence>
<dbReference type="PANTHER" id="PTHR19300">
    <property type="entry name" value="BETA-1,4-GALACTOSYLTRANSFERASE"/>
    <property type="match status" value="1"/>
</dbReference>
<protein>
    <recommendedName>
        <fullName evidence="11">Beta-1,4-galactosyltransferase</fullName>
        <ecNumber evidence="11">2.4.1.-</ecNumber>
    </recommendedName>
</protein>
<dbReference type="Pfam" id="PF02709">
    <property type="entry name" value="Glyco_transf_7C"/>
    <property type="match status" value="1"/>
</dbReference>
<comment type="similarity">
    <text evidence="3 11">Belongs to the glycosyltransferase 7 family.</text>
</comment>
<dbReference type="InterPro" id="IPR029044">
    <property type="entry name" value="Nucleotide-diphossugar_trans"/>
</dbReference>
<keyword evidence="7 11" id="KW-0735">Signal-anchor</keyword>
<dbReference type="OrthoDB" id="6070307at2759"/>
<dbReference type="GO" id="GO:0005794">
    <property type="term" value="C:Golgi apparatus"/>
    <property type="evidence" value="ECO:0007669"/>
    <property type="project" value="TreeGrafter"/>
</dbReference>
<evidence type="ECO:0000256" key="8">
    <source>
        <dbReference type="ARBA" id="ARBA00022989"/>
    </source>
</evidence>
<evidence type="ECO:0000259" key="13">
    <source>
        <dbReference type="Pfam" id="PF13733"/>
    </source>
</evidence>
<feature type="domain" description="Galactosyltransferase N-terminal" evidence="13">
    <location>
        <begin position="59"/>
        <end position="187"/>
    </location>
</feature>
<evidence type="ECO:0000313" key="15">
    <source>
        <dbReference type="Proteomes" id="UP000596742"/>
    </source>
</evidence>
<comment type="function">
    <text evidence="11">Catalyses the transfer of galactose onto proteins or lipids.</text>
</comment>
<gene>
    <name evidence="14" type="ORF">MGAL_10B029786</name>
</gene>
<dbReference type="UniPathway" id="UPA00378"/>
<accession>A0A8B6G4G2</accession>
<dbReference type="InterPro" id="IPR027791">
    <property type="entry name" value="Galactosyl_T_C"/>
</dbReference>